<dbReference type="Proteomes" id="UP001069090">
    <property type="component" value="Unassembled WGS sequence"/>
</dbReference>
<accession>A0A9J6RL94</accession>
<comment type="caution">
    <text evidence="1">The sequence shown here is derived from an EMBL/GenBank/DDBJ whole genome shotgun (WGS) entry which is preliminary data.</text>
</comment>
<name>A0A9J6RL94_9GAMM</name>
<protein>
    <submittedName>
        <fullName evidence="1">Sulfotransferase family protein</fullName>
    </submittedName>
</protein>
<dbReference type="InterPro" id="IPR027417">
    <property type="entry name" value="P-loop_NTPase"/>
</dbReference>
<dbReference type="PANTHER" id="PTHR36978:SF4">
    <property type="entry name" value="P-LOOP CONTAINING NUCLEOSIDE TRIPHOSPHATE HYDROLASE PROTEIN"/>
    <property type="match status" value="1"/>
</dbReference>
<gene>
    <name evidence="1" type="ORF">O0V09_07175</name>
</gene>
<dbReference type="Pfam" id="PF17784">
    <property type="entry name" value="Sulfotransfer_4"/>
    <property type="match status" value="2"/>
</dbReference>
<dbReference type="PANTHER" id="PTHR36978">
    <property type="entry name" value="P-LOOP CONTAINING NUCLEOTIDE TRIPHOSPHATE HYDROLASE"/>
    <property type="match status" value="1"/>
</dbReference>
<dbReference type="AlphaFoldDB" id="A0A9J6RL94"/>
<keyword evidence="2" id="KW-1185">Reference proteome</keyword>
<reference evidence="1 2" key="1">
    <citation type="submission" date="2022-12" db="EMBL/GenBank/DDBJ databases">
        <title>Dasania phycosphaerae sp. nov., isolated from particulate material of the south coast of Korea.</title>
        <authorList>
            <person name="Jiang Y."/>
        </authorList>
    </citation>
    <scope>NUCLEOTIDE SEQUENCE [LARGE SCALE GENOMIC DNA]</scope>
    <source>
        <strain evidence="1 2">GY-19</strain>
    </source>
</reference>
<proteinExistence type="predicted"/>
<evidence type="ECO:0000313" key="2">
    <source>
        <dbReference type="Proteomes" id="UP001069090"/>
    </source>
</evidence>
<dbReference type="SUPFAM" id="SSF52540">
    <property type="entry name" value="P-loop containing nucleoside triphosphate hydrolases"/>
    <property type="match status" value="1"/>
</dbReference>
<organism evidence="1 2">
    <name type="scientific">Dasania phycosphaerae</name>
    <dbReference type="NCBI Taxonomy" id="2950436"/>
    <lineage>
        <taxon>Bacteria</taxon>
        <taxon>Pseudomonadati</taxon>
        <taxon>Pseudomonadota</taxon>
        <taxon>Gammaproteobacteria</taxon>
        <taxon>Cellvibrionales</taxon>
        <taxon>Spongiibacteraceae</taxon>
        <taxon>Dasania</taxon>
    </lineage>
</organism>
<sequence>MRKIFIIGLPRTGTTSLCATLLELGYSVAHTAFTQAAIEQAEVVADTPAYCDYPFLDQRYPGAKFIYLERDLSLWLPSIQQLLKRMIKNINNDSGGFNPILKRCFKSIFNPFELAAINNPPHLSHCYQQHRQQVLRYFAHRPQDLLSLNIADPQAPQQLLGFLGHAADPSLQFPQLNQGQKITAWNKIAHPLKVAANLPGQHGRKYFDI</sequence>
<dbReference type="InterPro" id="IPR040632">
    <property type="entry name" value="Sulfotransfer_4"/>
</dbReference>
<dbReference type="EMBL" id="JAPTGG010000004">
    <property type="protein sequence ID" value="MCZ0864976.1"/>
    <property type="molecule type" value="Genomic_DNA"/>
</dbReference>
<evidence type="ECO:0000313" key="1">
    <source>
        <dbReference type="EMBL" id="MCZ0864976.1"/>
    </source>
</evidence>
<dbReference type="RefSeq" id="WP_258331125.1">
    <property type="nucleotide sequence ID" value="NZ_JAPTGG010000004.1"/>
</dbReference>
<dbReference type="Gene3D" id="3.40.50.300">
    <property type="entry name" value="P-loop containing nucleotide triphosphate hydrolases"/>
    <property type="match status" value="1"/>
</dbReference>